<protein>
    <submittedName>
        <fullName evidence="2">Uncharacterized protein</fullName>
    </submittedName>
</protein>
<dbReference type="EMBL" id="SNYA01000009">
    <property type="protein sequence ID" value="TDP89571.1"/>
    <property type="molecule type" value="Genomic_DNA"/>
</dbReference>
<accession>A0A4R6RRU8</accession>
<proteinExistence type="predicted"/>
<comment type="caution">
    <text evidence="2">The sequence shown here is derived from an EMBL/GenBank/DDBJ whole genome shotgun (WGS) entry which is preliminary data.</text>
</comment>
<dbReference type="Proteomes" id="UP000295601">
    <property type="component" value="Unassembled WGS sequence"/>
</dbReference>
<sequence length="108" mass="12281">MGDARSTIERYKRSNDELRESNEKLTRKIAGLSEEIVGLQRSRDRWRQRAETAESNMKITAQDGQLEEVRRLVREAHIEAQALGGPETVATIPVSALAELLLPRTVRR</sequence>
<dbReference type="RefSeq" id="WP_133617818.1">
    <property type="nucleotide sequence ID" value="NZ_SNYA01000009.1"/>
</dbReference>
<evidence type="ECO:0000313" key="2">
    <source>
        <dbReference type="EMBL" id="TDP89571.1"/>
    </source>
</evidence>
<keyword evidence="1" id="KW-0175">Coiled coil</keyword>
<gene>
    <name evidence="2" type="ORF">EDF62_3324</name>
</gene>
<feature type="coiled-coil region" evidence="1">
    <location>
        <begin position="1"/>
        <end position="56"/>
    </location>
</feature>
<reference evidence="2 3" key="1">
    <citation type="submission" date="2019-03" db="EMBL/GenBank/DDBJ databases">
        <title>Genomic analyses of the natural microbiome of Caenorhabditis elegans.</title>
        <authorList>
            <person name="Samuel B."/>
        </authorList>
    </citation>
    <scope>NUCLEOTIDE SEQUENCE [LARGE SCALE GENOMIC DNA]</scope>
    <source>
        <strain evidence="2 3">JUb18</strain>
    </source>
</reference>
<keyword evidence="3" id="KW-1185">Reference proteome</keyword>
<evidence type="ECO:0000256" key="1">
    <source>
        <dbReference type="SAM" id="Coils"/>
    </source>
</evidence>
<evidence type="ECO:0000313" key="3">
    <source>
        <dbReference type="Proteomes" id="UP000295601"/>
    </source>
</evidence>
<dbReference type="AlphaFoldDB" id="A0A4R6RRU8"/>
<organism evidence="2 3">
    <name type="scientific">Leucobacter luti</name>
    <dbReference type="NCBI Taxonomy" id="340320"/>
    <lineage>
        <taxon>Bacteria</taxon>
        <taxon>Bacillati</taxon>
        <taxon>Actinomycetota</taxon>
        <taxon>Actinomycetes</taxon>
        <taxon>Micrococcales</taxon>
        <taxon>Microbacteriaceae</taxon>
        <taxon>Leucobacter</taxon>
    </lineage>
</organism>
<name>A0A4R6RRU8_9MICO</name>